<evidence type="ECO:0000313" key="1">
    <source>
        <dbReference type="EMBL" id="SKB85298.1"/>
    </source>
</evidence>
<dbReference type="RefSeq" id="WP_079649195.1">
    <property type="nucleotide sequence ID" value="NZ_FUYM01000007.1"/>
</dbReference>
<dbReference type="EMBL" id="FUYM01000007">
    <property type="protein sequence ID" value="SKB85298.1"/>
    <property type="molecule type" value="Genomic_DNA"/>
</dbReference>
<evidence type="ECO:0000313" key="2">
    <source>
        <dbReference type="Proteomes" id="UP000189818"/>
    </source>
</evidence>
<dbReference type="OrthoDB" id="7498222at2"/>
<accession>A0A1T5EN85</accession>
<dbReference type="STRING" id="439228.SAMN06295920_10796"/>
<reference evidence="2" key="1">
    <citation type="submission" date="2017-02" db="EMBL/GenBank/DDBJ databases">
        <authorList>
            <person name="Varghese N."/>
            <person name="Submissions S."/>
        </authorList>
    </citation>
    <scope>NUCLEOTIDE SEQUENCE [LARGE SCALE GENOMIC DNA]</scope>
    <source>
        <strain evidence="2">UM2</strain>
    </source>
</reference>
<dbReference type="AlphaFoldDB" id="A0A1T5EN85"/>
<dbReference type="Proteomes" id="UP000189818">
    <property type="component" value="Unassembled WGS sequence"/>
</dbReference>
<proteinExistence type="predicted"/>
<dbReference type="Pfam" id="PF11136">
    <property type="entry name" value="DUF2889"/>
    <property type="match status" value="1"/>
</dbReference>
<gene>
    <name evidence="1" type="ORF">SAMN06295920_10796</name>
</gene>
<sequence length="260" mass="28698">MGDAYPRIGGRLRRLIDLRREPDGAVVGWLEDDFHHFGVTIEHRDGVMTDVRAVAVRAPFTTCPAATSGLKGMIGHALAARSTEIGRMVPMRRQCTHMFDLAGLAMAHAATGRPHRRYEALVEDREIAAWEQGHRRLLGAGAATLLRDGVPVLSWQIDRRAITGPADWAGQPLVEGFRERTEAMDVEAAEDATVLRRAVMVAAGRTLDPDLYPTARDRGQSGVCYTFLEENRDQGLRNFGSTLNYEDSAEGMLSHLAERP</sequence>
<dbReference type="InterPro" id="IPR021312">
    <property type="entry name" value="DUF2889"/>
</dbReference>
<evidence type="ECO:0008006" key="3">
    <source>
        <dbReference type="Google" id="ProtNLM"/>
    </source>
</evidence>
<keyword evidence="2" id="KW-1185">Reference proteome</keyword>
<organism evidence="1 2">
    <name type="scientific">Rhizorhabdus histidinilytica</name>
    <dbReference type="NCBI Taxonomy" id="439228"/>
    <lineage>
        <taxon>Bacteria</taxon>
        <taxon>Pseudomonadati</taxon>
        <taxon>Pseudomonadota</taxon>
        <taxon>Alphaproteobacteria</taxon>
        <taxon>Sphingomonadales</taxon>
        <taxon>Sphingomonadaceae</taxon>
        <taxon>Rhizorhabdus</taxon>
    </lineage>
</organism>
<protein>
    <recommendedName>
        <fullName evidence="3">DUF2889 domain-containing protein</fullName>
    </recommendedName>
</protein>
<name>A0A1T5EN85_9SPHN</name>